<dbReference type="EMBL" id="LSYV01000088">
    <property type="protein sequence ID" value="KXZ43565.1"/>
    <property type="molecule type" value="Genomic_DNA"/>
</dbReference>
<dbReference type="STRING" id="33097.A0A150G242"/>
<evidence type="ECO:0000313" key="5">
    <source>
        <dbReference type="Proteomes" id="UP000075714"/>
    </source>
</evidence>
<gene>
    <name evidence="4" type="ORF">GPECTOR_87g428</name>
</gene>
<dbReference type="Proteomes" id="UP000075714">
    <property type="component" value="Unassembled WGS sequence"/>
</dbReference>
<accession>A0A150G242</accession>
<evidence type="ECO:0000256" key="2">
    <source>
        <dbReference type="PROSITE-ProRule" id="PRU00176"/>
    </source>
</evidence>
<dbReference type="SUPFAM" id="SSF54928">
    <property type="entry name" value="RNA-binding domain, RBD"/>
    <property type="match status" value="1"/>
</dbReference>
<dbReference type="GO" id="GO:0006397">
    <property type="term" value="P:mRNA processing"/>
    <property type="evidence" value="ECO:0007669"/>
    <property type="project" value="UniProtKB-KW"/>
</dbReference>
<dbReference type="PROSITE" id="PS50102">
    <property type="entry name" value="RRM"/>
    <property type="match status" value="1"/>
</dbReference>
<evidence type="ECO:0000313" key="4">
    <source>
        <dbReference type="EMBL" id="KXZ43565.1"/>
    </source>
</evidence>
<feature type="domain" description="RRM" evidence="3">
    <location>
        <begin position="45"/>
        <end position="108"/>
    </location>
</feature>
<dbReference type="InterPro" id="IPR035979">
    <property type="entry name" value="RBD_domain_sf"/>
</dbReference>
<dbReference type="SMART" id="SM00360">
    <property type="entry name" value="RRM"/>
    <property type="match status" value="1"/>
</dbReference>
<name>A0A150G242_GONPE</name>
<keyword evidence="5" id="KW-1185">Reference proteome</keyword>
<evidence type="ECO:0000259" key="3">
    <source>
        <dbReference type="PROSITE" id="PS50102"/>
    </source>
</evidence>
<organism evidence="4 5">
    <name type="scientific">Gonium pectorale</name>
    <name type="common">Green alga</name>
    <dbReference type="NCBI Taxonomy" id="33097"/>
    <lineage>
        <taxon>Eukaryota</taxon>
        <taxon>Viridiplantae</taxon>
        <taxon>Chlorophyta</taxon>
        <taxon>core chlorophytes</taxon>
        <taxon>Chlorophyceae</taxon>
        <taxon>CS clade</taxon>
        <taxon>Chlamydomonadales</taxon>
        <taxon>Volvocaceae</taxon>
        <taxon>Gonium</taxon>
    </lineage>
</organism>
<reference evidence="5" key="1">
    <citation type="journal article" date="2016" name="Nat. Commun.">
        <title>The Gonium pectorale genome demonstrates co-option of cell cycle regulation during the evolution of multicellularity.</title>
        <authorList>
            <person name="Hanschen E.R."/>
            <person name="Marriage T.N."/>
            <person name="Ferris P.J."/>
            <person name="Hamaji T."/>
            <person name="Toyoda A."/>
            <person name="Fujiyama A."/>
            <person name="Neme R."/>
            <person name="Noguchi H."/>
            <person name="Minakuchi Y."/>
            <person name="Suzuki M."/>
            <person name="Kawai-Toyooka H."/>
            <person name="Smith D.R."/>
            <person name="Sparks H."/>
            <person name="Anderson J."/>
            <person name="Bakaric R."/>
            <person name="Luria V."/>
            <person name="Karger A."/>
            <person name="Kirschner M.W."/>
            <person name="Durand P.M."/>
            <person name="Michod R.E."/>
            <person name="Nozaki H."/>
            <person name="Olson B.J."/>
        </authorList>
    </citation>
    <scope>NUCLEOTIDE SEQUENCE [LARGE SCALE GENOMIC DNA]</scope>
    <source>
        <strain evidence="5">NIES-2863</strain>
    </source>
</reference>
<dbReference type="OrthoDB" id="439808at2759"/>
<dbReference type="InterPro" id="IPR012677">
    <property type="entry name" value="Nucleotide-bd_a/b_plait_sf"/>
</dbReference>
<dbReference type="Pfam" id="PF00076">
    <property type="entry name" value="RRM_1"/>
    <property type="match status" value="1"/>
</dbReference>
<comment type="caution">
    <text evidence="4">The sequence shown here is derived from an EMBL/GenBank/DDBJ whole genome shotgun (WGS) entry which is preliminary data.</text>
</comment>
<dbReference type="InterPro" id="IPR000504">
    <property type="entry name" value="RRM_dom"/>
</dbReference>
<comment type="similarity">
    <text evidence="1">Belongs to the RRM CPSF6/7 family.</text>
</comment>
<dbReference type="PANTHER" id="PTHR23204">
    <property type="entry name" value="CLEAVAGE AND POLYADENYLATION SPECIFIC FACTOR"/>
    <property type="match status" value="1"/>
</dbReference>
<sequence>MADQPMDCHRSGLGVLSKATAVIQQQPQPAGPSPAALREAREAGGRVYLAGLTWWTTDADVEALCGAFGPLSGLQFVEDRATGRSRGAVLVEFVDTEAAARCKEQLHGDGEGQGCRGGHTGACIQRMLEAAPRYPGMPAAVR</sequence>
<protein>
    <recommendedName>
        <fullName evidence="3">RRM domain-containing protein</fullName>
    </recommendedName>
</protein>
<dbReference type="GO" id="GO:0005634">
    <property type="term" value="C:nucleus"/>
    <property type="evidence" value="ECO:0007669"/>
    <property type="project" value="UniProtKB-SubCell"/>
</dbReference>
<evidence type="ECO:0000256" key="1">
    <source>
        <dbReference type="ARBA" id="ARBA00006265"/>
    </source>
</evidence>
<proteinExistence type="inferred from homology"/>
<dbReference type="AlphaFoldDB" id="A0A150G242"/>
<dbReference type="Gene3D" id="3.30.70.330">
    <property type="match status" value="1"/>
</dbReference>
<dbReference type="GO" id="GO:0003723">
    <property type="term" value="F:RNA binding"/>
    <property type="evidence" value="ECO:0007669"/>
    <property type="project" value="UniProtKB-UniRule"/>
</dbReference>
<keyword evidence="2" id="KW-0694">RNA-binding</keyword>
<dbReference type="InterPro" id="IPR034772">
    <property type="entry name" value="CPSF6/7"/>
</dbReference>